<dbReference type="Proteomes" id="UP000233556">
    <property type="component" value="Unassembled WGS sequence"/>
</dbReference>
<keyword evidence="3" id="KW-1185">Reference proteome</keyword>
<accession>A0A2I0T4P2</accession>
<feature type="region of interest" description="Disordered" evidence="1">
    <location>
        <begin position="1"/>
        <end position="47"/>
    </location>
</feature>
<feature type="compositionally biased region" description="Pro residues" evidence="1">
    <location>
        <begin position="38"/>
        <end position="47"/>
    </location>
</feature>
<feature type="region of interest" description="Disordered" evidence="1">
    <location>
        <begin position="55"/>
        <end position="74"/>
    </location>
</feature>
<organism evidence="2 3">
    <name type="scientific">Limosa lapponica baueri</name>
    <dbReference type="NCBI Taxonomy" id="1758121"/>
    <lineage>
        <taxon>Eukaryota</taxon>
        <taxon>Metazoa</taxon>
        <taxon>Chordata</taxon>
        <taxon>Craniata</taxon>
        <taxon>Vertebrata</taxon>
        <taxon>Euteleostomi</taxon>
        <taxon>Archelosauria</taxon>
        <taxon>Archosauria</taxon>
        <taxon>Dinosauria</taxon>
        <taxon>Saurischia</taxon>
        <taxon>Theropoda</taxon>
        <taxon>Coelurosauria</taxon>
        <taxon>Aves</taxon>
        <taxon>Neognathae</taxon>
        <taxon>Neoaves</taxon>
        <taxon>Charadriiformes</taxon>
        <taxon>Scolopacidae</taxon>
        <taxon>Limosa</taxon>
    </lineage>
</organism>
<reference evidence="3" key="2">
    <citation type="submission" date="2017-12" db="EMBL/GenBank/DDBJ databases">
        <title>Genome sequence of the Bar-tailed Godwit (Limosa lapponica baueri).</title>
        <authorList>
            <person name="Lima N.C.B."/>
            <person name="Parody-Merino A.M."/>
            <person name="Battley P.F."/>
            <person name="Fidler A.E."/>
            <person name="Prosdocimi F."/>
        </authorList>
    </citation>
    <scope>NUCLEOTIDE SEQUENCE [LARGE SCALE GENOMIC DNA]</scope>
</reference>
<evidence type="ECO:0000256" key="1">
    <source>
        <dbReference type="SAM" id="MobiDB-lite"/>
    </source>
</evidence>
<sequence length="74" mass="8268">MAKITVMVVSPAQPKGIKVSKDQDADKENRSEKRKYGAPPPMKLPPPYRALERLHAEEASVDEEEDEDACTESE</sequence>
<protein>
    <submittedName>
        <fullName evidence="2">Inad-like protein</fullName>
    </submittedName>
</protein>
<gene>
    <name evidence="2" type="ORF">llap_20931</name>
</gene>
<evidence type="ECO:0000313" key="2">
    <source>
        <dbReference type="EMBL" id="PKU28765.1"/>
    </source>
</evidence>
<feature type="compositionally biased region" description="Basic and acidic residues" evidence="1">
    <location>
        <begin position="19"/>
        <end position="35"/>
    </location>
</feature>
<evidence type="ECO:0000313" key="3">
    <source>
        <dbReference type="Proteomes" id="UP000233556"/>
    </source>
</evidence>
<reference evidence="3" key="1">
    <citation type="submission" date="2017-11" db="EMBL/GenBank/DDBJ databases">
        <authorList>
            <person name="Lima N.C."/>
            <person name="Parody-Merino A.M."/>
            <person name="Battley P.F."/>
            <person name="Fidler A.E."/>
            <person name="Prosdocimi F."/>
        </authorList>
    </citation>
    <scope>NUCLEOTIDE SEQUENCE [LARGE SCALE GENOMIC DNA]</scope>
</reference>
<dbReference type="AlphaFoldDB" id="A0A2I0T4P2"/>
<dbReference type="OrthoDB" id="6022711at2759"/>
<name>A0A2I0T4P2_LIMLA</name>
<proteinExistence type="predicted"/>
<feature type="compositionally biased region" description="Acidic residues" evidence="1">
    <location>
        <begin position="59"/>
        <end position="74"/>
    </location>
</feature>
<dbReference type="EMBL" id="KZ519278">
    <property type="protein sequence ID" value="PKU28765.1"/>
    <property type="molecule type" value="Genomic_DNA"/>
</dbReference>